<name>A0A6A4PFY8_LUPAL</name>
<organism evidence="1 2">
    <name type="scientific">Lupinus albus</name>
    <name type="common">White lupine</name>
    <name type="synonym">Lupinus termis</name>
    <dbReference type="NCBI Taxonomy" id="3870"/>
    <lineage>
        <taxon>Eukaryota</taxon>
        <taxon>Viridiplantae</taxon>
        <taxon>Streptophyta</taxon>
        <taxon>Embryophyta</taxon>
        <taxon>Tracheophyta</taxon>
        <taxon>Spermatophyta</taxon>
        <taxon>Magnoliopsida</taxon>
        <taxon>eudicotyledons</taxon>
        <taxon>Gunneridae</taxon>
        <taxon>Pentapetalae</taxon>
        <taxon>rosids</taxon>
        <taxon>fabids</taxon>
        <taxon>Fabales</taxon>
        <taxon>Fabaceae</taxon>
        <taxon>Papilionoideae</taxon>
        <taxon>50 kb inversion clade</taxon>
        <taxon>genistoids sensu lato</taxon>
        <taxon>core genistoids</taxon>
        <taxon>Genisteae</taxon>
        <taxon>Lupinus</taxon>
    </lineage>
</organism>
<keyword evidence="2" id="KW-1185">Reference proteome</keyword>
<accession>A0A6A4PFY8</accession>
<evidence type="ECO:0000313" key="1">
    <source>
        <dbReference type="EMBL" id="KAE9600418.1"/>
    </source>
</evidence>
<gene>
    <name evidence="1" type="ORF">Lalb_Chr14g0372661</name>
</gene>
<proteinExistence type="predicted"/>
<dbReference type="AlphaFoldDB" id="A0A6A4PFY8"/>
<reference evidence="2" key="1">
    <citation type="journal article" date="2020" name="Nat. Commun.">
        <title>Genome sequence of the cluster root forming white lupin.</title>
        <authorList>
            <person name="Hufnagel B."/>
            <person name="Marques A."/>
            <person name="Soriano A."/>
            <person name="Marques L."/>
            <person name="Divol F."/>
            <person name="Doumas P."/>
            <person name="Sallet E."/>
            <person name="Mancinotti D."/>
            <person name="Carrere S."/>
            <person name="Marande W."/>
            <person name="Arribat S."/>
            <person name="Keller J."/>
            <person name="Huneau C."/>
            <person name="Blein T."/>
            <person name="Aime D."/>
            <person name="Laguerre M."/>
            <person name="Taylor J."/>
            <person name="Schubert V."/>
            <person name="Nelson M."/>
            <person name="Geu-Flores F."/>
            <person name="Crespi M."/>
            <person name="Gallardo-Guerrero K."/>
            <person name="Delaux P.-M."/>
            <person name="Salse J."/>
            <person name="Berges H."/>
            <person name="Guyot R."/>
            <person name="Gouzy J."/>
            <person name="Peret B."/>
        </authorList>
    </citation>
    <scope>NUCLEOTIDE SEQUENCE [LARGE SCALE GENOMIC DNA]</scope>
    <source>
        <strain evidence="2">cv. Amiga</strain>
    </source>
</reference>
<protein>
    <submittedName>
        <fullName evidence="1">Uncharacterized protein</fullName>
    </submittedName>
</protein>
<dbReference type="EMBL" id="WOCE01000014">
    <property type="protein sequence ID" value="KAE9600418.1"/>
    <property type="molecule type" value="Genomic_DNA"/>
</dbReference>
<comment type="caution">
    <text evidence="1">The sequence shown here is derived from an EMBL/GenBank/DDBJ whole genome shotgun (WGS) entry which is preliminary data.</text>
</comment>
<dbReference type="Proteomes" id="UP000447434">
    <property type="component" value="Chromosome 14"/>
</dbReference>
<sequence>MKMNASAVTRRNMRRAPELNKKELVRLRRRRPLALPSCIQKGGIVSFSSSIWFWSDVMCYEDNEFLFGTIAPYMCSVEC</sequence>
<evidence type="ECO:0000313" key="2">
    <source>
        <dbReference type="Proteomes" id="UP000447434"/>
    </source>
</evidence>